<organism evidence="2 3">
    <name type="scientific">Caenorhabditis auriculariae</name>
    <dbReference type="NCBI Taxonomy" id="2777116"/>
    <lineage>
        <taxon>Eukaryota</taxon>
        <taxon>Metazoa</taxon>
        <taxon>Ecdysozoa</taxon>
        <taxon>Nematoda</taxon>
        <taxon>Chromadorea</taxon>
        <taxon>Rhabditida</taxon>
        <taxon>Rhabditina</taxon>
        <taxon>Rhabditomorpha</taxon>
        <taxon>Rhabditoidea</taxon>
        <taxon>Rhabditidae</taxon>
        <taxon>Peloderinae</taxon>
        <taxon>Caenorhabditis</taxon>
    </lineage>
</organism>
<dbReference type="Gene3D" id="3.30.70.270">
    <property type="match status" value="1"/>
</dbReference>
<dbReference type="InterPro" id="IPR043502">
    <property type="entry name" value="DNA/RNA_pol_sf"/>
</dbReference>
<dbReference type="InterPro" id="IPR000477">
    <property type="entry name" value="RT_dom"/>
</dbReference>
<dbReference type="CDD" id="cd01650">
    <property type="entry name" value="RT_nLTR_like"/>
    <property type="match status" value="1"/>
</dbReference>
<dbReference type="Gene3D" id="3.60.10.10">
    <property type="entry name" value="Endonuclease/exonuclease/phosphatase"/>
    <property type="match status" value="1"/>
</dbReference>
<dbReference type="Pfam" id="PF00078">
    <property type="entry name" value="RVT_1"/>
    <property type="match status" value="1"/>
</dbReference>
<name>A0A8S1GUV5_9PELO</name>
<dbReference type="PANTHER" id="PTHR47027:SF29">
    <property type="entry name" value="C2H2-TYPE DOMAIN-CONTAINING PROTEIN"/>
    <property type="match status" value="1"/>
</dbReference>
<evidence type="ECO:0000313" key="3">
    <source>
        <dbReference type="Proteomes" id="UP000835052"/>
    </source>
</evidence>
<dbReference type="InterPro" id="IPR043128">
    <property type="entry name" value="Rev_trsase/Diguanyl_cyclase"/>
</dbReference>
<dbReference type="AlphaFoldDB" id="A0A8S1GUV5"/>
<comment type="caution">
    <text evidence="2">The sequence shown here is derived from an EMBL/GenBank/DDBJ whole genome shotgun (WGS) entry which is preliminary data.</text>
</comment>
<protein>
    <recommendedName>
        <fullName evidence="1">Reverse transcriptase domain-containing protein</fullName>
    </recommendedName>
</protein>
<evidence type="ECO:0000313" key="2">
    <source>
        <dbReference type="EMBL" id="CAD6185260.1"/>
    </source>
</evidence>
<dbReference type="PANTHER" id="PTHR47027">
    <property type="entry name" value="REVERSE TRANSCRIPTASE DOMAIN-CONTAINING PROTEIN"/>
    <property type="match status" value="1"/>
</dbReference>
<dbReference type="Proteomes" id="UP000835052">
    <property type="component" value="Unassembled WGS sequence"/>
</dbReference>
<evidence type="ECO:0000259" key="1">
    <source>
        <dbReference type="PROSITE" id="PS50878"/>
    </source>
</evidence>
<feature type="domain" description="Reverse transcriptase" evidence="1">
    <location>
        <begin position="218"/>
        <end position="466"/>
    </location>
</feature>
<gene>
    <name evidence="2" type="ORF">CAUJ_LOCUS1179</name>
</gene>
<dbReference type="SUPFAM" id="SSF56219">
    <property type="entry name" value="DNase I-like"/>
    <property type="match status" value="1"/>
</dbReference>
<proteinExistence type="predicted"/>
<dbReference type="InterPro" id="IPR036691">
    <property type="entry name" value="Endo/exonu/phosph_ase_sf"/>
</dbReference>
<reference evidence="2" key="1">
    <citation type="submission" date="2020-10" db="EMBL/GenBank/DDBJ databases">
        <authorList>
            <person name="Kikuchi T."/>
        </authorList>
    </citation>
    <scope>NUCLEOTIDE SEQUENCE</scope>
    <source>
        <strain evidence="2">NKZ352</strain>
    </source>
</reference>
<sequence length="576" mass="65803">MFNFYKCTAKLLTHFYTPSGRSPLPLSFGELIIRRPQALDKLDVVLLLHGKAPFSLENAVRLVNFDIIGLCEIRRASTGSLVLNDTKHILYYHGKSSQAGVGFLVHKDLAASVEFTPVNDCLAFIDVKIKKERIRIFQVYAPTTDYTDEVYSMFLDDLEKVLSHLQRRDRHPGADVTYSLTLGKPKSNKASGPDMITLEMLLACEDIVVPHLMTIFNESFMKERAPQSMPDFVVRLLHKKGSCLDIGNYRPVAPVRRVQTVHLDTSKKSYAFLTAKNTLVVTEMIQKSQEYEFPLYLMFVDYKKAFDSVEFGSLWTALSEFGVHSKIVMTLKNIYEEAEVSVRIRGQDVPVRIQKSVRQGDTISPDLFNATLEHIFRRLNWQNYGFSVNGKILSHLRFADDIVLLASSTQKIQEMANQLAKESKKAGLAINFAKMFIMANRAQKNFEIDGKRIAYTDGFIYLGTHLYFAGGSKTEIQRTCLTRRNVFNIHKAKCIEPAFLYGSETWTLKKKERDLLETDQRKMMRWMLGVTATRSSVGSCEEKMAFRKEDLYGRRHMGEENRGMATMGENSRSWTT</sequence>
<dbReference type="SUPFAM" id="SSF56672">
    <property type="entry name" value="DNA/RNA polymerases"/>
    <property type="match status" value="1"/>
</dbReference>
<dbReference type="PROSITE" id="PS50878">
    <property type="entry name" value="RT_POL"/>
    <property type="match status" value="1"/>
</dbReference>
<dbReference type="OrthoDB" id="410104at2759"/>
<dbReference type="EMBL" id="CAJGYM010000002">
    <property type="protein sequence ID" value="CAD6185260.1"/>
    <property type="molecule type" value="Genomic_DNA"/>
</dbReference>
<accession>A0A8S1GUV5</accession>
<keyword evidence="3" id="KW-1185">Reference proteome</keyword>